<evidence type="ECO:0000313" key="2">
    <source>
        <dbReference type="EMBL" id="RDU22867.1"/>
    </source>
</evidence>
<evidence type="ECO:0008006" key="4">
    <source>
        <dbReference type="Google" id="ProtNLM"/>
    </source>
</evidence>
<dbReference type="InterPro" id="IPR011335">
    <property type="entry name" value="Restrct_endonuc-II-like"/>
</dbReference>
<feature type="region of interest" description="Disordered" evidence="1">
    <location>
        <begin position="1"/>
        <end position="21"/>
    </location>
</feature>
<sequence>MNSKQKGARGERELSSKLKEHGYDCRRGQQYCGSNGDADVIGLPNIHIECKRVERLNIYDAIAQAKADAKNGDMPTVFHRKDRCEWLVTMTLDDWMKIYKGSELS</sequence>
<name>A0A371ATH2_9FIRM</name>
<evidence type="ECO:0000256" key="1">
    <source>
        <dbReference type="SAM" id="MobiDB-lite"/>
    </source>
</evidence>
<protein>
    <recommendedName>
        <fullName evidence="4">Holliday junction resolvase</fullName>
    </recommendedName>
</protein>
<dbReference type="RefSeq" id="WP_115482535.1">
    <property type="nucleotide sequence ID" value="NZ_QRCT01000039.1"/>
</dbReference>
<dbReference type="InterPro" id="IPR011856">
    <property type="entry name" value="tRNA_endonuc-like_dom_sf"/>
</dbReference>
<keyword evidence="3" id="KW-1185">Reference proteome</keyword>
<gene>
    <name evidence="2" type="ORF">DWV06_12505</name>
</gene>
<dbReference type="Proteomes" id="UP000255036">
    <property type="component" value="Unassembled WGS sequence"/>
</dbReference>
<feature type="compositionally biased region" description="Basic and acidic residues" evidence="1">
    <location>
        <begin position="8"/>
        <end position="21"/>
    </location>
</feature>
<proteinExistence type="predicted"/>
<dbReference type="SUPFAM" id="SSF52980">
    <property type="entry name" value="Restriction endonuclease-like"/>
    <property type="match status" value="1"/>
</dbReference>
<dbReference type="GO" id="GO:0003676">
    <property type="term" value="F:nucleic acid binding"/>
    <property type="evidence" value="ECO:0007669"/>
    <property type="project" value="InterPro"/>
</dbReference>
<dbReference type="EMBL" id="QRCT01000039">
    <property type="protein sequence ID" value="RDU22867.1"/>
    <property type="molecule type" value="Genomic_DNA"/>
</dbReference>
<accession>A0A371ATH2</accession>
<dbReference type="Gene3D" id="3.40.1350.10">
    <property type="match status" value="1"/>
</dbReference>
<dbReference type="OrthoDB" id="1669507at2"/>
<organism evidence="2 3">
    <name type="scientific">Anaerosacchariphilus polymeriproducens</name>
    <dbReference type="NCBI Taxonomy" id="1812858"/>
    <lineage>
        <taxon>Bacteria</taxon>
        <taxon>Bacillati</taxon>
        <taxon>Bacillota</taxon>
        <taxon>Clostridia</taxon>
        <taxon>Lachnospirales</taxon>
        <taxon>Lachnospiraceae</taxon>
        <taxon>Anaerosacchariphilus</taxon>
    </lineage>
</organism>
<reference evidence="2 3" key="1">
    <citation type="submission" date="2018-07" db="EMBL/GenBank/DDBJ databases">
        <title>Anaerosacharophilus polymeroproducens gen. nov. sp. nov., an anaerobic bacterium isolated from salt field.</title>
        <authorList>
            <person name="Kim W."/>
            <person name="Yang S.-H."/>
            <person name="Oh J."/>
            <person name="Lee J.-H."/>
            <person name="Kwon K.K."/>
        </authorList>
    </citation>
    <scope>NUCLEOTIDE SEQUENCE [LARGE SCALE GENOMIC DNA]</scope>
    <source>
        <strain evidence="2 3">MCWD5</strain>
    </source>
</reference>
<dbReference type="AlphaFoldDB" id="A0A371ATH2"/>
<evidence type="ECO:0000313" key="3">
    <source>
        <dbReference type="Proteomes" id="UP000255036"/>
    </source>
</evidence>
<comment type="caution">
    <text evidence="2">The sequence shown here is derived from an EMBL/GenBank/DDBJ whole genome shotgun (WGS) entry which is preliminary data.</text>
</comment>